<feature type="region of interest" description="Disordered" evidence="1">
    <location>
        <begin position="1"/>
        <end position="46"/>
    </location>
</feature>
<dbReference type="AlphaFoldDB" id="A0A0M3JI08"/>
<reference evidence="2 3" key="2">
    <citation type="submission" date="2018-11" db="EMBL/GenBank/DDBJ databases">
        <authorList>
            <consortium name="Pathogen Informatics"/>
        </authorList>
    </citation>
    <scope>NUCLEOTIDE SEQUENCE [LARGE SCALE GENOMIC DNA]</scope>
</reference>
<evidence type="ECO:0000313" key="2">
    <source>
        <dbReference type="EMBL" id="VDK28399.1"/>
    </source>
</evidence>
<accession>A0A0M3JI08</accession>
<evidence type="ECO:0000313" key="4">
    <source>
        <dbReference type="WBParaSite" id="ASIM_0000727301-mRNA-1"/>
    </source>
</evidence>
<proteinExistence type="predicted"/>
<name>A0A0M3JI08_ANISI</name>
<gene>
    <name evidence="2" type="ORF">ASIM_LOCUS7046</name>
</gene>
<organism evidence="4">
    <name type="scientific">Anisakis simplex</name>
    <name type="common">Herring worm</name>
    <dbReference type="NCBI Taxonomy" id="6269"/>
    <lineage>
        <taxon>Eukaryota</taxon>
        <taxon>Metazoa</taxon>
        <taxon>Ecdysozoa</taxon>
        <taxon>Nematoda</taxon>
        <taxon>Chromadorea</taxon>
        <taxon>Rhabditida</taxon>
        <taxon>Spirurina</taxon>
        <taxon>Ascaridomorpha</taxon>
        <taxon>Ascaridoidea</taxon>
        <taxon>Anisakidae</taxon>
        <taxon>Anisakis</taxon>
        <taxon>Anisakis simplex complex</taxon>
    </lineage>
</organism>
<dbReference type="EMBL" id="UYRR01016368">
    <property type="protein sequence ID" value="VDK28399.1"/>
    <property type="molecule type" value="Genomic_DNA"/>
</dbReference>
<feature type="compositionally biased region" description="Basic residues" evidence="1">
    <location>
        <begin position="1"/>
        <end position="11"/>
    </location>
</feature>
<evidence type="ECO:0000256" key="1">
    <source>
        <dbReference type="SAM" id="MobiDB-lite"/>
    </source>
</evidence>
<keyword evidence="3" id="KW-1185">Reference proteome</keyword>
<protein>
    <submittedName>
        <fullName evidence="4">Ovule protein</fullName>
    </submittedName>
</protein>
<sequence length="118" mass="13033">MVNFGRGKRSVKREDGAEGAMGSGGESKPAKTFEDEWVSDEEADNGDMRDLLKDDFISDLRCGSVMPLVLPLSDEAQFKSLLSRSVKKEEIEVDGEQFLQTDLKAENTNSQNGSQTEK</sequence>
<dbReference type="WBParaSite" id="ASIM_0000727301-mRNA-1">
    <property type="protein sequence ID" value="ASIM_0000727301-mRNA-1"/>
    <property type="gene ID" value="ASIM_0000727301"/>
</dbReference>
<dbReference type="OrthoDB" id="5836119at2759"/>
<reference evidence="4" key="1">
    <citation type="submission" date="2017-02" db="UniProtKB">
        <authorList>
            <consortium name="WormBaseParasite"/>
        </authorList>
    </citation>
    <scope>IDENTIFICATION</scope>
</reference>
<feature type="compositionally biased region" description="Acidic residues" evidence="1">
    <location>
        <begin position="35"/>
        <end position="45"/>
    </location>
</feature>
<evidence type="ECO:0000313" key="3">
    <source>
        <dbReference type="Proteomes" id="UP000267096"/>
    </source>
</evidence>
<dbReference type="Proteomes" id="UP000267096">
    <property type="component" value="Unassembled WGS sequence"/>
</dbReference>